<evidence type="ECO:0000313" key="3">
    <source>
        <dbReference type="Proteomes" id="UP001057455"/>
    </source>
</evidence>
<evidence type="ECO:0000256" key="1">
    <source>
        <dbReference type="SAM" id="MobiDB-lite"/>
    </source>
</evidence>
<proteinExistence type="predicted"/>
<accession>A0A9W5TBC3</accession>
<keyword evidence="3" id="KW-1185">Reference proteome</keyword>
<dbReference type="EMBL" id="BLIY01000006">
    <property type="protein sequence ID" value="GFE53327.1"/>
    <property type="molecule type" value="Genomic_DNA"/>
</dbReference>
<organism evidence="2 3">
    <name type="scientific">Babesia ovis</name>
    <dbReference type="NCBI Taxonomy" id="5869"/>
    <lineage>
        <taxon>Eukaryota</taxon>
        <taxon>Sar</taxon>
        <taxon>Alveolata</taxon>
        <taxon>Apicomplexa</taxon>
        <taxon>Aconoidasida</taxon>
        <taxon>Piroplasmida</taxon>
        <taxon>Babesiidae</taxon>
        <taxon>Babesia</taxon>
    </lineage>
</organism>
<feature type="region of interest" description="Disordered" evidence="1">
    <location>
        <begin position="41"/>
        <end position="60"/>
    </location>
</feature>
<gene>
    <name evidence="2" type="ORF">BaOVIS_007310</name>
</gene>
<sequence length="597" mass="68574">MMKRHQLIEFTKPDRLVCSLFRQLVDSEQCLIAASHSITSKRRVHEQSTQGSRSGPLNDLGGLYNSRNGHCLYPNFRFARSYSTVRTEKDSDVYAGKHNDHVSKEAAREKSLTKKEVDANIVLRQPIPKNFIRETYLPHLEHNVAYNAHKFPPAVVLQIAIAYSKLPAFIRQRAIEDSLVETFIYRMVDYTASDCVQLLNTSLQLQGLRNLKVYREVLKRLQDKHVFGSITVLNRLGLVRNISRILQRAQVLQGESQQAPLEVEMLDLKKYRASILKPWTVITSGLRCNDLKKLCTDLVDFGGDSVLPQLEFELQSFDSNELSDLLGVFAERAERDSAKLDFPVIAILMQRIIELHDQTPLSNKLANVCSLCRLGTAHDQYLTMVANELRNPLLVNNIFHRHLARALWAFSRFDMLGTVLEPLLPHLERNALYFEPSSMARLSQIYRGEYDNVNIPRAHLDGLRDVVVRNALFMLGKLEKYSPKDLLFFYTGLCYMHLLPEPADFSSFLTSKDSGILRYAESSPQDFDTMLQSKGYTRTHILELFLAAVEKLEDEFDLSEIQRIVFISKSMPHAEFVLEHLPKSWSKIIEEYEEPKL</sequence>
<dbReference type="Proteomes" id="UP001057455">
    <property type="component" value="Unassembled WGS sequence"/>
</dbReference>
<comment type="caution">
    <text evidence="2">The sequence shown here is derived from an EMBL/GenBank/DDBJ whole genome shotgun (WGS) entry which is preliminary data.</text>
</comment>
<dbReference type="OrthoDB" id="691673at2759"/>
<protein>
    <submittedName>
        <fullName evidence="2">Uncharacterized protein</fullName>
    </submittedName>
</protein>
<name>A0A9W5TBC3_BABOV</name>
<evidence type="ECO:0000313" key="2">
    <source>
        <dbReference type="EMBL" id="GFE53327.1"/>
    </source>
</evidence>
<reference evidence="2" key="1">
    <citation type="submission" date="2019-12" db="EMBL/GenBank/DDBJ databases">
        <title>Genome sequence of Babesia ovis.</title>
        <authorList>
            <person name="Yamagishi J."/>
            <person name="Sevinc F."/>
            <person name="Xuan X."/>
        </authorList>
    </citation>
    <scope>NUCLEOTIDE SEQUENCE</scope>
    <source>
        <strain evidence="2">Selcuk</strain>
    </source>
</reference>
<dbReference type="AlphaFoldDB" id="A0A9W5TBC3"/>